<dbReference type="EMBL" id="JAUSTP010000004">
    <property type="protein sequence ID" value="MDQ0189054.1"/>
    <property type="molecule type" value="Genomic_DNA"/>
</dbReference>
<organism evidence="1 2">
    <name type="scientific">Alicyclobacillus cycloheptanicus</name>
    <dbReference type="NCBI Taxonomy" id="1457"/>
    <lineage>
        <taxon>Bacteria</taxon>
        <taxon>Bacillati</taxon>
        <taxon>Bacillota</taxon>
        <taxon>Bacilli</taxon>
        <taxon>Bacillales</taxon>
        <taxon>Alicyclobacillaceae</taxon>
        <taxon>Alicyclobacillus</taxon>
    </lineage>
</organism>
<gene>
    <name evidence="1" type="ORF">J2S03_000870</name>
</gene>
<dbReference type="Gene3D" id="3.30.530.20">
    <property type="match status" value="1"/>
</dbReference>
<dbReference type="RefSeq" id="WP_274454843.1">
    <property type="nucleotide sequence ID" value="NZ_CP067097.1"/>
</dbReference>
<dbReference type="PANTHER" id="PTHR38588">
    <property type="entry name" value="BLL0334 PROTEIN"/>
    <property type="match status" value="1"/>
</dbReference>
<accession>A0ABT9XFI5</accession>
<dbReference type="PANTHER" id="PTHR38588:SF1">
    <property type="entry name" value="BLL0334 PROTEIN"/>
    <property type="match status" value="1"/>
</dbReference>
<comment type="caution">
    <text evidence="1">The sequence shown here is derived from an EMBL/GenBank/DDBJ whole genome shotgun (WGS) entry which is preliminary data.</text>
</comment>
<evidence type="ECO:0000313" key="1">
    <source>
        <dbReference type="EMBL" id="MDQ0189054.1"/>
    </source>
</evidence>
<dbReference type="Proteomes" id="UP001232973">
    <property type="component" value="Unassembled WGS sequence"/>
</dbReference>
<protein>
    <submittedName>
        <fullName evidence="1">Carbon monoxide dehydrogenase subunit G</fullName>
    </submittedName>
</protein>
<sequence>MQVSSEFEVACPQPKVFEFVSTPEKLAQCIPGCSDLQAVGEDTYSAVLAVDVAFLKLKFDVTVQLVEVNPPSQIKAVMDGKPMKLAGKLSGSVALSVSAVDEQTTRIQYVLDQSITGKLGGIGQSVFRAKCEEMGSLFAENLSQQLTSSQEAML</sequence>
<dbReference type="InterPro" id="IPR023393">
    <property type="entry name" value="START-like_dom_sf"/>
</dbReference>
<dbReference type="SUPFAM" id="SSF55961">
    <property type="entry name" value="Bet v1-like"/>
    <property type="match status" value="1"/>
</dbReference>
<proteinExistence type="predicted"/>
<dbReference type="InterPro" id="IPR010419">
    <property type="entry name" value="CO_DH_gsu"/>
</dbReference>
<name>A0ABT9XFI5_9BACL</name>
<evidence type="ECO:0000313" key="2">
    <source>
        <dbReference type="Proteomes" id="UP001232973"/>
    </source>
</evidence>
<reference evidence="1 2" key="1">
    <citation type="submission" date="2023-07" db="EMBL/GenBank/DDBJ databases">
        <title>Genomic Encyclopedia of Type Strains, Phase IV (KMG-IV): sequencing the most valuable type-strain genomes for metagenomic binning, comparative biology and taxonomic classification.</title>
        <authorList>
            <person name="Goeker M."/>
        </authorList>
    </citation>
    <scope>NUCLEOTIDE SEQUENCE [LARGE SCALE GENOMIC DNA]</scope>
    <source>
        <strain evidence="1 2">DSM 4006</strain>
    </source>
</reference>
<keyword evidence="2" id="KW-1185">Reference proteome</keyword>
<dbReference type="Pfam" id="PF06240">
    <property type="entry name" value="COXG"/>
    <property type="match status" value="1"/>
</dbReference>